<comment type="caution">
    <text evidence="1">The sequence shown here is derived from an EMBL/GenBank/DDBJ whole genome shotgun (WGS) entry which is preliminary data.</text>
</comment>
<evidence type="ECO:0000313" key="2">
    <source>
        <dbReference type="Proteomes" id="UP001638806"/>
    </source>
</evidence>
<accession>A0ACC4DXL8</accession>
<evidence type="ECO:0000313" key="1">
    <source>
        <dbReference type="EMBL" id="KAL3960838.1"/>
    </source>
</evidence>
<reference evidence="1" key="1">
    <citation type="submission" date="2024-12" db="EMBL/GenBank/DDBJ databases">
        <title>Comparative genomics and development of molecular markers within Purpureocillium lilacinum and among Purpureocillium species.</title>
        <authorList>
            <person name="Yeh Z.-Y."/>
            <person name="Ni N.-T."/>
            <person name="Lo P.-H."/>
            <person name="Mushyakhwo K."/>
            <person name="Lin C.-F."/>
            <person name="Nai Y.-S."/>
        </authorList>
    </citation>
    <scope>NUCLEOTIDE SEQUENCE</scope>
    <source>
        <strain evidence="1">NCHU-NPUST-175</strain>
    </source>
</reference>
<name>A0ACC4DXL8_PURLI</name>
<organism evidence="1 2">
    <name type="scientific">Purpureocillium lilacinum</name>
    <name type="common">Paecilomyces lilacinus</name>
    <dbReference type="NCBI Taxonomy" id="33203"/>
    <lineage>
        <taxon>Eukaryota</taxon>
        <taxon>Fungi</taxon>
        <taxon>Dikarya</taxon>
        <taxon>Ascomycota</taxon>
        <taxon>Pezizomycotina</taxon>
        <taxon>Sordariomycetes</taxon>
        <taxon>Hypocreomycetidae</taxon>
        <taxon>Hypocreales</taxon>
        <taxon>Ophiocordycipitaceae</taxon>
        <taxon>Purpureocillium</taxon>
    </lineage>
</organism>
<sequence>MDAVDDEPPRAWARELCGPRLSAPPLTATGDASQPSAGTGQAARHLVCGRIRHEHLGAAAFTGGVKVGQACPRRAVCRSRGQPKGPSITSVEPLTGIPMHAWRCTAGRYRGLDRSPPGPGPVGTDPKSPTEVGVPGTPGPKVPQCAKNGCGGSPCRQG</sequence>
<gene>
    <name evidence="1" type="ORF">ACCO45_005955</name>
</gene>
<keyword evidence="2" id="KW-1185">Reference proteome</keyword>
<dbReference type="Proteomes" id="UP001638806">
    <property type="component" value="Unassembled WGS sequence"/>
</dbReference>
<proteinExistence type="predicted"/>
<protein>
    <submittedName>
        <fullName evidence="1">Uncharacterized protein</fullName>
    </submittedName>
</protein>
<dbReference type="EMBL" id="JBGNUJ010000004">
    <property type="protein sequence ID" value="KAL3960838.1"/>
    <property type="molecule type" value="Genomic_DNA"/>
</dbReference>